<keyword evidence="1" id="KW-0472">Membrane</keyword>
<proteinExistence type="predicted"/>
<gene>
    <name evidence="2" type="ORF">TCNE_LOCUS9389</name>
</gene>
<reference evidence="4" key="1">
    <citation type="submission" date="2016-06" db="UniProtKB">
        <authorList>
            <consortium name="WormBaseParasite"/>
        </authorList>
    </citation>
    <scope>IDENTIFICATION</scope>
</reference>
<dbReference type="EMBL" id="UYWY01020161">
    <property type="protein sequence ID" value="VDM40710.1"/>
    <property type="molecule type" value="Genomic_DNA"/>
</dbReference>
<evidence type="ECO:0000313" key="2">
    <source>
        <dbReference type="EMBL" id="VDM40710.1"/>
    </source>
</evidence>
<evidence type="ECO:0000313" key="3">
    <source>
        <dbReference type="Proteomes" id="UP000050794"/>
    </source>
</evidence>
<feature type="transmembrane region" description="Helical" evidence="1">
    <location>
        <begin position="24"/>
        <end position="44"/>
    </location>
</feature>
<dbReference type="AlphaFoldDB" id="A0A183ULL9"/>
<organism evidence="3 4">
    <name type="scientific">Toxocara canis</name>
    <name type="common">Canine roundworm</name>
    <dbReference type="NCBI Taxonomy" id="6265"/>
    <lineage>
        <taxon>Eukaryota</taxon>
        <taxon>Metazoa</taxon>
        <taxon>Ecdysozoa</taxon>
        <taxon>Nematoda</taxon>
        <taxon>Chromadorea</taxon>
        <taxon>Rhabditida</taxon>
        <taxon>Spirurina</taxon>
        <taxon>Ascaridomorpha</taxon>
        <taxon>Ascaridoidea</taxon>
        <taxon>Toxocaridae</taxon>
        <taxon>Toxocara</taxon>
    </lineage>
</organism>
<dbReference type="WBParaSite" id="TCNE_0000938901-mRNA-1">
    <property type="protein sequence ID" value="TCNE_0000938901-mRNA-1"/>
    <property type="gene ID" value="TCNE_0000938901"/>
</dbReference>
<accession>A0A183ULL9</accession>
<reference evidence="2 3" key="2">
    <citation type="submission" date="2018-11" db="EMBL/GenBank/DDBJ databases">
        <authorList>
            <consortium name="Pathogen Informatics"/>
        </authorList>
    </citation>
    <scope>NUCLEOTIDE SEQUENCE [LARGE SCALE GENOMIC DNA]</scope>
</reference>
<keyword evidence="1" id="KW-0812">Transmembrane</keyword>
<evidence type="ECO:0000256" key="1">
    <source>
        <dbReference type="SAM" id="Phobius"/>
    </source>
</evidence>
<evidence type="ECO:0000313" key="4">
    <source>
        <dbReference type="WBParaSite" id="TCNE_0000938901-mRNA-1"/>
    </source>
</evidence>
<protein>
    <submittedName>
        <fullName evidence="4">ABC transmembrane type-1 domain-containing protein</fullName>
    </submittedName>
</protein>
<keyword evidence="1" id="KW-1133">Transmembrane helix</keyword>
<dbReference type="Proteomes" id="UP000050794">
    <property type="component" value="Unassembled WGS sequence"/>
</dbReference>
<name>A0A183ULL9_TOXCA</name>
<sequence length="102" mass="11146">MECSILVGSVVQALFSFVNPKVSSLIAVVFVLLPISAVIPMLLIRSHLEVQIFARHSCNSRDVDGIGAYYSRELSPQTDEESGPSAFLAARPLCFVAFSFMH</sequence>
<keyword evidence="3" id="KW-1185">Reference proteome</keyword>